<keyword evidence="5" id="KW-0401">Integrin</keyword>
<protein>
    <submittedName>
        <fullName evidence="5">Integrin</fullName>
    </submittedName>
</protein>
<feature type="region of interest" description="Disordered" evidence="4">
    <location>
        <begin position="1"/>
        <end position="20"/>
    </location>
</feature>
<dbReference type="InterPro" id="IPR013519">
    <property type="entry name" value="Int_alpha_beta-p"/>
</dbReference>
<keyword evidence="1" id="KW-0732">Signal</keyword>
<evidence type="ECO:0000256" key="2">
    <source>
        <dbReference type="ARBA" id="ARBA00022737"/>
    </source>
</evidence>
<keyword evidence="6" id="KW-1185">Reference proteome</keyword>
<dbReference type="SUPFAM" id="SSF50965">
    <property type="entry name" value="Galactose oxidase, central domain"/>
    <property type="match status" value="1"/>
</dbReference>
<comment type="caution">
    <text evidence="5">The sequence shown here is derived from an EMBL/GenBank/DDBJ whole genome shotgun (WGS) entry which is preliminary data.</text>
</comment>
<sequence>MSSLGSTSRKQQQYQVSHQRRQHGYTSSRVILACVAAAVLLSACGGGGGGGSDDPGDPPASAPAVTLEADIRQLRFDWDAVEDAIAYRLFFNPDGEAGFSQLGGNIGATNITVEVAAHRLDWDDAEFIVEACNRGGCRGSESIAVTDQMLDTIGYFKASNTDAGDSFGYSVALSANGATLAVGAYGEDSATTIIDGNPNNSAAGENSGAVYIFVRDGLEWEQQAYIKPSNTGAGDFFGTALALSDDGSTLVVGATDEDSSSAGGGGQNDDVENSGAVYVFSRADGDWSQDAVIKASNIDEDDNFGEVVALSGDGDTLAVSAYREASGDPGNPNNNARPSAGAVYLYSRTNQGWDFDRYLKAPNPDQDDVFGTSLALDSTGETLAVGAPGDDGSTNGMTDSGAVYVFVENNDEWQQQAYVRASNADQGDRFGGAVSLSDDGDMLAVGAAFEASDATGIDGDEADDSIDGAGAAYIFTREGNAWTQQTYFKASNTDWSDNFGAALALSGSGTALAVGAPFENGTSVGIGGDQTADPESDYGAVYFFAFADDEWSQQSYVKATNTSASDSFGAAVALSRNAAVMAVGASMEDGDATGVGGDSNQDAVNAGAVYLY</sequence>
<evidence type="ECO:0000313" key="6">
    <source>
        <dbReference type="Proteomes" id="UP000319732"/>
    </source>
</evidence>
<dbReference type="InterPro" id="IPR013517">
    <property type="entry name" value="FG-GAP"/>
</dbReference>
<dbReference type="GO" id="GO:0007229">
    <property type="term" value="P:integrin-mediated signaling pathway"/>
    <property type="evidence" value="ECO:0007669"/>
    <property type="project" value="UniProtKB-KW"/>
</dbReference>
<dbReference type="InterPro" id="IPR028994">
    <property type="entry name" value="Integrin_alpha_N"/>
</dbReference>
<dbReference type="PANTHER" id="PTHR36220:SF1">
    <property type="entry name" value="GAMMA TUBULIN COMPLEX COMPONENT C-TERMINAL DOMAIN-CONTAINING PROTEIN"/>
    <property type="match status" value="1"/>
</dbReference>
<dbReference type="InterPro" id="IPR011043">
    <property type="entry name" value="Gal_Oxase/kelch_b-propeller"/>
</dbReference>
<dbReference type="EMBL" id="VHSG01000017">
    <property type="protein sequence ID" value="TQV74277.1"/>
    <property type="molecule type" value="Genomic_DNA"/>
</dbReference>
<dbReference type="AlphaFoldDB" id="A0A545TAP6"/>
<gene>
    <name evidence="5" type="ORF">FKG94_16880</name>
</gene>
<keyword evidence="2" id="KW-0677">Repeat</keyword>
<keyword evidence="3" id="KW-0325">Glycoprotein</keyword>
<dbReference type="SMART" id="SM00191">
    <property type="entry name" value="Int_alpha"/>
    <property type="match status" value="6"/>
</dbReference>
<organism evidence="5 6">
    <name type="scientific">Exilibacterium tricleocarpae</name>
    <dbReference type="NCBI Taxonomy" id="2591008"/>
    <lineage>
        <taxon>Bacteria</taxon>
        <taxon>Pseudomonadati</taxon>
        <taxon>Pseudomonadota</taxon>
        <taxon>Gammaproteobacteria</taxon>
        <taxon>Cellvibrionales</taxon>
        <taxon>Cellvibrionaceae</taxon>
        <taxon>Exilibacterium</taxon>
    </lineage>
</organism>
<evidence type="ECO:0000256" key="4">
    <source>
        <dbReference type="SAM" id="MobiDB-lite"/>
    </source>
</evidence>
<evidence type="ECO:0000256" key="1">
    <source>
        <dbReference type="ARBA" id="ARBA00022729"/>
    </source>
</evidence>
<dbReference type="Proteomes" id="UP000319732">
    <property type="component" value="Unassembled WGS sequence"/>
</dbReference>
<dbReference type="OrthoDB" id="9782766at2"/>
<evidence type="ECO:0000313" key="5">
    <source>
        <dbReference type="EMBL" id="TQV74277.1"/>
    </source>
</evidence>
<dbReference type="PANTHER" id="PTHR36220">
    <property type="entry name" value="UNNAMED PRODUCT"/>
    <property type="match status" value="1"/>
</dbReference>
<proteinExistence type="predicted"/>
<reference evidence="5 6" key="1">
    <citation type="submission" date="2019-06" db="EMBL/GenBank/DDBJ databases">
        <title>Whole genome sequence for Cellvibrionaceae sp. R142.</title>
        <authorList>
            <person name="Wang G."/>
        </authorList>
    </citation>
    <scope>NUCLEOTIDE SEQUENCE [LARGE SCALE GENOMIC DNA]</scope>
    <source>
        <strain evidence="5 6">R142</strain>
    </source>
</reference>
<accession>A0A545TAP6</accession>
<dbReference type="Pfam" id="PF14312">
    <property type="entry name" value="FG-GAP_2"/>
    <property type="match status" value="6"/>
</dbReference>
<dbReference type="Gene3D" id="2.130.10.130">
    <property type="entry name" value="Integrin alpha, N-terminal"/>
    <property type="match status" value="4"/>
</dbReference>
<dbReference type="PROSITE" id="PS51470">
    <property type="entry name" value="FG_GAP"/>
    <property type="match status" value="1"/>
</dbReference>
<name>A0A545TAP6_9GAMM</name>
<dbReference type="RefSeq" id="WP_142905500.1">
    <property type="nucleotide sequence ID" value="NZ_ML660096.1"/>
</dbReference>
<evidence type="ECO:0000256" key="3">
    <source>
        <dbReference type="ARBA" id="ARBA00023180"/>
    </source>
</evidence>